<name>A0ABP8IY60_9BACT</name>
<sequence length="150" mass="17605">MRYLNVWAIMFFIGLYFVGLMLYTAPKMYRKHEVARQGELVGVQVTRLAQTHLGKTLYYLDFRYQERAYSIRVARKDLEAAVVGQTVLLRHWGRYPDIFLPEGETMRGELISRFLLLLMASYGAVYSLKLWRTGGELIRPGKRPNRLRKV</sequence>
<dbReference type="Proteomes" id="UP001500454">
    <property type="component" value="Unassembled WGS sequence"/>
</dbReference>
<feature type="transmembrane region" description="Helical" evidence="1">
    <location>
        <begin position="6"/>
        <end position="25"/>
    </location>
</feature>
<accession>A0ABP8IY60</accession>
<proteinExistence type="predicted"/>
<evidence type="ECO:0000256" key="1">
    <source>
        <dbReference type="SAM" id="Phobius"/>
    </source>
</evidence>
<dbReference type="RefSeq" id="WP_345223356.1">
    <property type="nucleotide sequence ID" value="NZ_BAABHA010000003.1"/>
</dbReference>
<keyword evidence="1" id="KW-1133">Transmembrane helix</keyword>
<keyword evidence="1" id="KW-0812">Transmembrane</keyword>
<comment type="caution">
    <text evidence="2">The sequence shown here is derived from an EMBL/GenBank/DDBJ whole genome shotgun (WGS) entry which is preliminary data.</text>
</comment>
<protein>
    <recommendedName>
        <fullName evidence="4">DUF3592 domain-containing protein</fullName>
    </recommendedName>
</protein>
<keyword evidence="3" id="KW-1185">Reference proteome</keyword>
<evidence type="ECO:0000313" key="3">
    <source>
        <dbReference type="Proteomes" id="UP001500454"/>
    </source>
</evidence>
<gene>
    <name evidence="2" type="ORF">GCM10023186_17730</name>
</gene>
<organism evidence="2 3">
    <name type="scientific">Hymenobacter koreensis</name>
    <dbReference type="NCBI Taxonomy" id="1084523"/>
    <lineage>
        <taxon>Bacteria</taxon>
        <taxon>Pseudomonadati</taxon>
        <taxon>Bacteroidota</taxon>
        <taxon>Cytophagia</taxon>
        <taxon>Cytophagales</taxon>
        <taxon>Hymenobacteraceae</taxon>
        <taxon>Hymenobacter</taxon>
    </lineage>
</organism>
<evidence type="ECO:0008006" key="4">
    <source>
        <dbReference type="Google" id="ProtNLM"/>
    </source>
</evidence>
<dbReference type="EMBL" id="BAABHA010000003">
    <property type="protein sequence ID" value="GAA4379877.1"/>
    <property type="molecule type" value="Genomic_DNA"/>
</dbReference>
<reference evidence="3" key="1">
    <citation type="journal article" date="2019" name="Int. J. Syst. Evol. Microbiol.">
        <title>The Global Catalogue of Microorganisms (GCM) 10K type strain sequencing project: providing services to taxonomists for standard genome sequencing and annotation.</title>
        <authorList>
            <consortium name="The Broad Institute Genomics Platform"/>
            <consortium name="The Broad Institute Genome Sequencing Center for Infectious Disease"/>
            <person name="Wu L."/>
            <person name="Ma J."/>
        </authorList>
    </citation>
    <scope>NUCLEOTIDE SEQUENCE [LARGE SCALE GENOMIC DNA]</scope>
    <source>
        <strain evidence="3">JCM 17924</strain>
    </source>
</reference>
<keyword evidence="1" id="KW-0472">Membrane</keyword>
<evidence type="ECO:0000313" key="2">
    <source>
        <dbReference type="EMBL" id="GAA4379877.1"/>
    </source>
</evidence>